<dbReference type="AlphaFoldDB" id="A0A5C7WIN9"/>
<dbReference type="Gene3D" id="3.30.70.120">
    <property type="match status" value="1"/>
</dbReference>
<dbReference type="SUPFAM" id="SSF54913">
    <property type="entry name" value="GlnB-like"/>
    <property type="match status" value="1"/>
</dbReference>
<proteinExistence type="inferred from homology"/>
<protein>
    <submittedName>
        <fullName evidence="2">Uncharacterized protein</fullName>
    </submittedName>
</protein>
<evidence type="ECO:0000256" key="1">
    <source>
        <dbReference type="ARBA" id="ARBA00010554"/>
    </source>
</evidence>
<sequence length="104" mass="11737">MQGFQITFFTRLDQKYDNQMLSEWLMLSARELGIRGATIFAASEGFGRDKKIHAGHFFELGDQPQEIVVTASEEQTAKLFSLLKAEKVDISYIKTPVEFGTTGE</sequence>
<dbReference type="InterPro" id="IPR003793">
    <property type="entry name" value="UPF0166"/>
</dbReference>
<dbReference type="EMBL" id="SSGG01000063">
    <property type="protein sequence ID" value="TXI37190.1"/>
    <property type="molecule type" value="Genomic_DNA"/>
</dbReference>
<dbReference type="STRING" id="1122236.GCA_000378225_02106"/>
<dbReference type="InterPro" id="IPR015867">
    <property type="entry name" value="N-reg_PII/ATP_PRibTrfase_C"/>
</dbReference>
<organism evidence="2 3">
    <name type="scientific">Methylophilus methylotrophus</name>
    <name type="common">Bacterium W3A1</name>
    <dbReference type="NCBI Taxonomy" id="17"/>
    <lineage>
        <taxon>Bacteria</taxon>
        <taxon>Pseudomonadati</taxon>
        <taxon>Pseudomonadota</taxon>
        <taxon>Betaproteobacteria</taxon>
        <taxon>Nitrosomonadales</taxon>
        <taxon>Methylophilaceae</taxon>
        <taxon>Methylophilus</taxon>
    </lineage>
</organism>
<gene>
    <name evidence="2" type="ORF">E6Q51_03835</name>
</gene>
<evidence type="ECO:0000313" key="2">
    <source>
        <dbReference type="EMBL" id="TXI37190.1"/>
    </source>
</evidence>
<name>A0A5C7WIN9_METME</name>
<dbReference type="InterPro" id="IPR011322">
    <property type="entry name" value="N-reg_PII-like_a/b"/>
</dbReference>
<comment type="caution">
    <text evidence="2">The sequence shown here is derived from an EMBL/GenBank/DDBJ whole genome shotgun (WGS) entry which is preliminary data.</text>
</comment>
<accession>A0A5C7WIN9</accession>
<comment type="similarity">
    <text evidence="1">Belongs to the UPF0166 family.</text>
</comment>
<evidence type="ECO:0000313" key="3">
    <source>
        <dbReference type="Proteomes" id="UP000321374"/>
    </source>
</evidence>
<dbReference type="Proteomes" id="UP000321374">
    <property type="component" value="Unassembled WGS sequence"/>
</dbReference>
<reference evidence="2 3" key="1">
    <citation type="submission" date="2018-09" db="EMBL/GenBank/DDBJ databases">
        <title>Metagenome Assembled Genomes from an Advanced Water Purification Facility.</title>
        <authorList>
            <person name="Stamps B.W."/>
            <person name="Spear J.R."/>
        </authorList>
    </citation>
    <scope>NUCLEOTIDE SEQUENCE [LARGE SCALE GENOMIC DNA]</scope>
    <source>
        <strain evidence="2">Bin_42_2</strain>
    </source>
</reference>
<dbReference type="Pfam" id="PF02641">
    <property type="entry name" value="DUF190"/>
    <property type="match status" value="1"/>
</dbReference>